<feature type="compositionally biased region" description="Basic and acidic residues" evidence="1">
    <location>
        <begin position="873"/>
        <end position="886"/>
    </location>
</feature>
<gene>
    <name evidence="3" type="ORF">FGLOB1_7217</name>
</gene>
<sequence>MHLDHKIPWHLIAPHFSLTPAEQEGNYSLATRGLPEQQAVIGHFNRVFLTNIREFSDTESTKIQSAPVNGKLFSDDVLYFAERHFGLEPHEDNSALHNPLEALHQDLEYWKLRAKDPDSDYEPSYTTADANLADAAKMLVIVAATADDKPIRHEALTALVRLANEVPLLNLRGLHWGHAFGLDLVASVALQMYIYLNLMEAVEYRAAERVPLLSVDNFLSFLNNHALENYDFPAQNIPHRDFWFSLGVTESWVGGRRKGTLEGDMAVVDPLADGSDEVQQTAREGLKKYLKDCFAILTFLSSVVEFFPAQHSQVPGPDSEAEGDILATNRKLCGKCLAISWNPDEHKGIPGQNGFENWTLNHHETLGELETSCMKGTDILQWNIEHNRGGWSLSFEIEDEEHTWFMEGDGEIKPSQSITMVKRLSPSTLDDDLRALFEESISPWIEACALSGKHNNCLRCPSEESESYSMPTRLIDVGSNGQSTARLLETKDLPKESKRRPYAILSYCWGSGNDPARTTSRNLEERHNKIDCDTLPKTIQDAIRITRSMKIQYLWVDAVCIIQSDKTSNAQQQDDVAMADWERESMRMASYYSNSLCCIAASNAKDSSEGILSERRAARYGFKKWYNPANKFLPSPFALRRRFSSFLFQRGWCLQEWILSPRILHWTANGLVWECPNGFFWEGQNGFEGEFPQSFSETSFEEEHRKTNDCLLELGLSEDSIEYICRILRSEKEEALGEGWLALVEHYVGRHLTYVSDRLAAVQGIAGELSKRHGVNYFAGIFESRCLEQLIWRSEDPPTLLDTGDRFPSWSWLSSNGEISFRRVTSDDSFGTWMENLERFPANQHEANLSHITNKQLCFTAPLLKLEMLEPEEAKGDDTEAEHADSEDTDPEYTWPGRHRFLLGSGSPVWQGSTCSIHLDSLAYSASFKSRALLLLLRHWSFSGTQYQGLVLQAVEGTGEQESSYRRIGMFFLDQPGEYLQNLPDLSQWMRKVILV</sequence>
<name>A0A8H5Y6H5_9HYPO</name>
<comment type="caution">
    <text evidence="3">The sequence shown here is derived from an EMBL/GenBank/DDBJ whole genome shotgun (WGS) entry which is preliminary data.</text>
</comment>
<proteinExistence type="predicted"/>
<dbReference type="PANTHER" id="PTHR33112">
    <property type="entry name" value="DOMAIN PROTEIN, PUTATIVE-RELATED"/>
    <property type="match status" value="1"/>
</dbReference>
<keyword evidence="4" id="KW-1185">Reference proteome</keyword>
<evidence type="ECO:0000259" key="2">
    <source>
        <dbReference type="Pfam" id="PF06985"/>
    </source>
</evidence>
<dbReference type="Pfam" id="PF06985">
    <property type="entry name" value="HET"/>
    <property type="match status" value="1"/>
</dbReference>
<evidence type="ECO:0000256" key="1">
    <source>
        <dbReference type="SAM" id="MobiDB-lite"/>
    </source>
</evidence>
<reference evidence="3 4" key="1">
    <citation type="submission" date="2020-05" db="EMBL/GenBank/DDBJ databases">
        <title>Identification and distribution of gene clusters putatively required for synthesis of sphingolipid metabolism inhibitors in phylogenetically diverse species of the filamentous fungus Fusarium.</title>
        <authorList>
            <person name="Kim H.-S."/>
            <person name="Busman M."/>
            <person name="Brown D.W."/>
            <person name="Divon H."/>
            <person name="Uhlig S."/>
            <person name="Proctor R.H."/>
        </authorList>
    </citation>
    <scope>NUCLEOTIDE SEQUENCE [LARGE SCALE GENOMIC DNA]</scope>
    <source>
        <strain evidence="3 4">NRRL 26131</strain>
    </source>
</reference>
<dbReference type="AlphaFoldDB" id="A0A8H5Y6H5"/>
<protein>
    <recommendedName>
        <fullName evidence="2">Heterokaryon incompatibility domain-containing protein</fullName>
    </recommendedName>
</protein>
<dbReference type="PANTHER" id="PTHR33112:SF10">
    <property type="entry name" value="TOL"/>
    <property type="match status" value="1"/>
</dbReference>
<feature type="domain" description="Heterokaryon incompatibility" evidence="2">
    <location>
        <begin position="502"/>
        <end position="656"/>
    </location>
</feature>
<evidence type="ECO:0000313" key="4">
    <source>
        <dbReference type="Proteomes" id="UP000532311"/>
    </source>
</evidence>
<dbReference type="EMBL" id="JAAQPF010000310">
    <property type="protein sequence ID" value="KAF5706865.1"/>
    <property type="molecule type" value="Genomic_DNA"/>
</dbReference>
<feature type="region of interest" description="Disordered" evidence="1">
    <location>
        <begin position="873"/>
        <end position="893"/>
    </location>
</feature>
<dbReference type="Proteomes" id="UP000532311">
    <property type="component" value="Unassembled WGS sequence"/>
</dbReference>
<accession>A0A8H5Y6H5</accession>
<evidence type="ECO:0000313" key="3">
    <source>
        <dbReference type="EMBL" id="KAF5706865.1"/>
    </source>
</evidence>
<dbReference type="InterPro" id="IPR010730">
    <property type="entry name" value="HET"/>
</dbReference>
<organism evidence="3 4">
    <name type="scientific">Fusarium globosum</name>
    <dbReference type="NCBI Taxonomy" id="78864"/>
    <lineage>
        <taxon>Eukaryota</taxon>
        <taxon>Fungi</taxon>
        <taxon>Dikarya</taxon>
        <taxon>Ascomycota</taxon>
        <taxon>Pezizomycotina</taxon>
        <taxon>Sordariomycetes</taxon>
        <taxon>Hypocreomycetidae</taxon>
        <taxon>Hypocreales</taxon>
        <taxon>Nectriaceae</taxon>
        <taxon>Fusarium</taxon>
        <taxon>Fusarium fujikuroi species complex</taxon>
    </lineage>
</organism>